<dbReference type="Proteomes" id="UP000588586">
    <property type="component" value="Unassembled WGS sequence"/>
</dbReference>
<protein>
    <submittedName>
        <fullName evidence="6">Response regulator transcription factor</fullName>
    </submittedName>
</protein>
<dbReference type="InterPro" id="IPR001789">
    <property type="entry name" value="Sig_transdc_resp-reg_receiver"/>
</dbReference>
<dbReference type="InterPro" id="IPR011006">
    <property type="entry name" value="CheY-like_superfamily"/>
</dbReference>
<dbReference type="CDD" id="cd06170">
    <property type="entry name" value="LuxR_C_like"/>
    <property type="match status" value="1"/>
</dbReference>
<feature type="domain" description="HTH luxR-type" evidence="4">
    <location>
        <begin position="142"/>
        <end position="207"/>
    </location>
</feature>
<organism evidence="6 7">
    <name type="scientific">Knoellia koreensis</name>
    <dbReference type="NCBI Taxonomy" id="2730921"/>
    <lineage>
        <taxon>Bacteria</taxon>
        <taxon>Bacillati</taxon>
        <taxon>Actinomycetota</taxon>
        <taxon>Actinomycetes</taxon>
        <taxon>Micrococcales</taxon>
        <taxon>Intrasporangiaceae</taxon>
        <taxon>Knoellia</taxon>
    </lineage>
</organism>
<dbReference type="PROSITE" id="PS50110">
    <property type="entry name" value="RESPONSE_REGULATORY"/>
    <property type="match status" value="1"/>
</dbReference>
<feature type="modified residue" description="4-aspartylphosphate" evidence="3">
    <location>
        <position position="52"/>
    </location>
</feature>
<evidence type="ECO:0000313" key="6">
    <source>
        <dbReference type="EMBL" id="NNM44821.1"/>
    </source>
</evidence>
<dbReference type="EMBL" id="JABEPQ010000001">
    <property type="protein sequence ID" value="NNM44821.1"/>
    <property type="molecule type" value="Genomic_DNA"/>
</dbReference>
<name>A0A849HF38_9MICO</name>
<dbReference type="Gene3D" id="1.10.10.10">
    <property type="entry name" value="Winged helix-like DNA-binding domain superfamily/Winged helix DNA-binding domain"/>
    <property type="match status" value="1"/>
</dbReference>
<dbReference type="SMART" id="SM00448">
    <property type="entry name" value="REC"/>
    <property type="match status" value="1"/>
</dbReference>
<sequence>MKIVVCDDHLLLLEALGLALSSKGHEVVGLASTPEEGVAAVAEHHPDVCLLDVNFPDGTSISAIHQIREASPQTKVVMLSAEADHGIVGRSIAEGAAGYVGKEKPIVEIVEMLDRAVRGQLAVEPSLLQRALRPQKSATDDPLWSLQFLTDREWQVMRCIMDGQTTEEMASTLGVQRSTARTHVQNLLTKLGVHSRLQAAALISAHGTPETWPAHLR</sequence>
<dbReference type="RefSeq" id="WP_171241931.1">
    <property type="nucleotide sequence ID" value="NZ_JABEPQ010000001.1"/>
</dbReference>
<dbReference type="Pfam" id="PF00072">
    <property type="entry name" value="Response_reg"/>
    <property type="match status" value="1"/>
</dbReference>
<dbReference type="PROSITE" id="PS50043">
    <property type="entry name" value="HTH_LUXR_2"/>
    <property type="match status" value="1"/>
</dbReference>
<dbReference type="InterPro" id="IPR058245">
    <property type="entry name" value="NreC/VraR/RcsB-like_REC"/>
</dbReference>
<dbReference type="SUPFAM" id="SSF52172">
    <property type="entry name" value="CheY-like"/>
    <property type="match status" value="1"/>
</dbReference>
<dbReference type="PANTHER" id="PTHR43214">
    <property type="entry name" value="TWO-COMPONENT RESPONSE REGULATOR"/>
    <property type="match status" value="1"/>
</dbReference>
<dbReference type="AlphaFoldDB" id="A0A849HF38"/>
<dbReference type="InterPro" id="IPR000792">
    <property type="entry name" value="Tscrpt_reg_LuxR_C"/>
</dbReference>
<dbReference type="Gene3D" id="3.40.50.2300">
    <property type="match status" value="1"/>
</dbReference>
<evidence type="ECO:0000259" key="5">
    <source>
        <dbReference type="PROSITE" id="PS50110"/>
    </source>
</evidence>
<evidence type="ECO:0000256" key="1">
    <source>
        <dbReference type="ARBA" id="ARBA00022553"/>
    </source>
</evidence>
<evidence type="ECO:0000313" key="7">
    <source>
        <dbReference type="Proteomes" id="UP000588586"/>
    </source>
</evidence>
<dbReference type="InterPro" id="IPR039420">
    <property type="entry name" value="WalR-like"/>
</dbReference>
<dbReference type="InterPro" id="IPR036388">
    <property type="entry name" value="WH-like_DNA-bd_sf"/>
</dbReference>
<evidence type="ECO:0000256" key="2">
    <source>
        <dbReference type="ARBA" id="ARBA00023125"/>
    </source>
</evidence>
<dbReference type="CDD" id="cd17535">
    <property type="entry name" value="REC_NarL-like"/>
    <property type="match status" value="1"/>
</dbReference>
<keyword evidence="7" id="KW-1185">Reference proteome</keyword>
<evidence type="ECO:0000256" key="3">
    <source>
        <dbReference type="PROSITE-ProRule" id="PRU00169"/>
    </source>
</evidence>
<dbReference type="PRINTS" id="PR00038">
    <property type="entry name" value="HTHLUXR"/>
</dbReference>
<dbReference type="Pfam" id="PF00196">
    <property type="entry name" value="GerE"/>
    <property type="match status" value="1"/>
</dbReference>
<accession>A0A849HF38</accession>
<gene>
    <name evidence="6" type="ORF">HJG52_02240</name>
</gene>
<keyword evidence="1 3" id="KW-0597">Phosphoprotein</keyword>
<dbReference type="PANTHER" id="PTHR43214:SF42">
    <property type="entry name" value="TRANSCRIPTIONAL REGULATORY PROTEIN DESR"/>
    <property type="match status" value="1"/>
</dbReference>
<dbReference type="GO" id="GO:0003677">
    <property type="term" value="F:DNA binding"/>
    <property type="evidence" value="ECO:0007669"/>
    <property type="project" value="UniProtKB-KW"/>
</dbReference>
<feature type="domain" description="Response regulatory" evidence="5">
    <location>
        <begin position="2"/>
        <end position="117"/>
    </location>
</feature>
<evidence type="ECO:0000259" key="4">
    <source>
        <dbReference type="PROSITE" id="PS50043"/>
    </source>
</evidence>
<dbReference type="GO" id="GO:0000160">
    <property type="term" value="P:phosphorelay signal transduction system"/>
    <property type="evidence" value="ECO:0007669"/>
    <property type="project" value="InterPro"/>
</dbReference>
<proteinExistence type="predicted"/>
<dbReference type="SMART" id="SM00421">
    <property type="entry name" value="HTH_LUXR"/>
    <property type="match status" value="1"/>
</dbReference>
<dbReference type="GO" id="GO:0006355">
    <property type="term" value="P:regulation of DNA-templated transcription"/>
    <property type="evidence" value="ECO:0007669"/>
    <property type="project" value="InterPro"/>
</dbReference>
<keyword evidence="2" id="KW-0238">DNA-binding</keyword>
<comment type="caution">
    <text evidence="6">The sequence shown here is derived from an EMBL/GenBank/DDBJ whole genome shotgun (WGS) entry which is preliminary data.</text>
</comment>
<reference evidence="6 7" key="1">
    <citation type="submission" date="2020-04" db="EMBL/GenBank/DDBJ databases">
        <title>Knoellia sp. isolate from air conditioner.</title>
        <authorList>
            <person name="Chea S."/>
            <person name="Kim D.-U."/>
        </authorList>
    </citation>
    <scope>NUCLEOTIDE SEQUENCE [LARGE SCALE GENOMIC DNA]</scope>
    <source>
        <strain evidence="6 7">DB2414S</strain>
    </source>
</reference>